<protein>
    <submittedName>
        <fullName evidence="1">Uncharacterized protein</fullName>
    </submittedName>
</protein>
<evidence type="ECO:0000313" key="2">
    <source>
        <dbReference type="Proteomes" id="UP001287356"/>
    </source>
</evidence>
<accession>A0AAE0KJR6</accession>
<organism evidence="1 2">
    <name type="scientific">Lasiosphaeria ovina</name>
    <dbReference type="NCBI Taxonomy" id="92902"/>
    <lineage>
        <taxon>Eukaryota</taxon>
        <taxon>Fungi</taxon>
        <taxon>Dikarya</taxon>
        <taxon>Ascomycota</taxon>
        <taxon>Pezizomycotina</taxon>
        <taxon>Sordariomycetes</taxon>
        <taxon>Sordariomycetidae</taxon>
        <taxon>Sordariales</taxon>
        <taxon>Lasiosphaeriaceae</taxon>
        <taxon>Lasiosphaeria</taxon>
    </lineage>
</organism>
<reference evidence="1" key="2">
    <citation type="submission" date="2023-06" db="EMBL/GenBank/DDBJ databases">
        <authorList>
            <consortium name="Lawrence Berkeley National Laboratory"/>
            <person name="Haridas S."/>
            <person name="Hensen N."/>
            <person name="Bonometti L."/>
            <person name="Westerberg I."/>
            <person name="Brannstrom I.O."/>
            <person name="Guillou S."/>
            <person name="Cros-Aarteil S."/>
            <person name="Calhoun S."/>
            <person name="Kuo A."/>
            <person name="Mondo S."/>
            <person name="Pangilinan J."/>
            <person name="Riley R."/>
            <person name="Labutti K."/>
            <person name="Andreopoulos B."/>
            <person name="Lipzen A."/>
            <person name="Chen C."/>
            <person name="Yanf M."/>
            <person name="Daum C."/>
            <person name="Ng V."/>
            <person name="Clum A."/>
            <person name="Steindorff A."/>
            <person name="Ohm R."/>
            <person name="Martin F."/>
            <person name="Silar P."/>
            <person name="Natvig D."/>
            <person name="Lalanne C."/>
            <person name="Gautier V."/>
            <person name="Ament-Velasquez S.L."/>
            <person name="Kruys A."/>
            <person name="Hutchinson M.I."/>
            <person name="Powell A.J."/>
            <person name="Barry K."/>
            <person name="Miller A.N."/>
            <person name="Grigoriev I.V."/>
            <person name="Debuchy R."/>
            <person name="Gladieux P."/>
            <person name="Thoren M.H."/>
            <person name="Johannesson H."/>
        </authorList>
    </citation>
    <scope>NUCLEOTIDE SEQUENCE</scope>
    <source>
        <strain evidence="1">CBS 958.72</strain>
    </source>
</reference>
<dbReference type="EMBL" id="JAULSN010000003">
    <property type="protein sequence ID" value="KAK3377281.1"/>
    <property type="molecule type" value="Genomic_DNA"/>
</dbReference>
<proteinExistence type="predicted"/>
<reference evidence="1" key="1">
    <citation type="journal article" date="2023" name="Mol. Phylogenet. Evol.">
        <title>Genome-scale phylogeny and comparative genomics of the fungal order Sordariales.</title>
        <authorList>
            <person name="Hensen N."/>
            <person name="Bonometti L."/>
            <person name="Westerberg I."/>
            <person name="Brannstrom I.O."/>
            <person name="Guillou S."/>
            <person name="Cros-Aarteil S."/>
            <person name="Calhoun S."/>
            <person name="Haridas S."/>
            <person name="Kuo A."/>
            <person name="Mondo S."/>
            <person name="Pangilinan J."/>
            <person name="Riley R."/>
            <person name="LaButti K."/>
            <person name="Andreopoulos B."/>
            <person name="Lipzen A."/>
            <person name="Chen C."/>
            <person name="Yan M."/>
            <person name="Daum C."/>
            <person name="Ng V."/>
            <person name="Clum A."/>
            <person name="Steindorff A."/>
            <person name="Ohm R.A."/>
            <person name="Martin F."/>
            <person name="Silar P."/>
            <person name="Natvig D.O."/>
            <person name="Lalanne C."/>
            <person name="Gautier V."/>
            <person name="Ament-Velasquez S.L."/>
            <person name="Kruys A."/>
            <person name="Hutchinson M.I."/>
            <person name="Powell A.J."/>
            <person name="Barry K."/>
            <person name="Miller A.N."/>
            <person name="Grigoriev I.V."/>
            <person name="Debuchy R."/>
            <person name="Gladieux P."/>
            <person name="Hiltunen Thoren M."/>
            <person name="Johannesson H."/>
        </authorList>
    </citation>
    <scope>NUCLEOTIDE SEQUENCE</scope>
    <source>
        <strain evidence="1">CBS 958.72</strain>
    </source>
</reference>
<comment type="caution">
    <text evidence="1">The sequence shown here is derived from an EMBL/GenBank/DDBJ whole genome shotgun (WGS) entry which is preliminary data.</text>
</comment>
<dbReference type="Proteomes" id="UP001287356">
    <property type="component" value="Unassembled WGS sequence"/>
</dbReference>
<gene>
    <name evidence="1" type="ORF">B0T24DRAFT_719471</name>
</gene>
<name>A0AAE0KJR6_9PEZI</name>
<sequence>MASLRKKVDYAPAGRQLTDAEKVERQEKYEAIDKVLTSIRGMITNALEYHRAFEKSNPPPSTSGVFETLVATPAVDPGQAPKNAMGSNLSTVDAATKTTSDSISSIVSDFDTIVALPGLSTFSATLESVPAVGIIDSTIYYVATLLDKSVNAVPTWQKLDDLPAVPAAGETTSLFSYSGSFYDTIFNPGWVQMGSILPEANSRAIFQANHRASNATAISACLVRVASDGSLTYSSEAMEQNINLTFTPLTVTPGQATGLQTAPSLANATFYNNQLWGYDSSNILVALPITDITAVDTGVVVITQQWELWMPLNGVSCQGAADPGVLLDLKAPTVALQANYINAQTSLFPYLD</sequence>
<keyword evidence="2" id="KW-1185">Reference proteome</keyword>
<dbReference type="AlphaFoldDB" id="A0AAE0KJR6"/>
<evidence type="ECO:0000313" key="1">
    <source>
        <dbReference type="EMBL" id="KAK3377281.1"/>
    </source>
</evidence>